<dbReference type="Proteomes" id="UP000305848">
    <property type="component" value="Unassembled WGS sequence"/>
</dbReference>
<reference evidence="1 2" key="1">
    <citation type="submission" date="2019-05" db="EMBL/GenBank/DDBJ databases">
        <title>Panacibacter sp. strain 17mud1-8 Genome sequencing and assembly.</title>
        <authorList>
            <person name="Chhetri G."/>
        </authorList>
    </citation>
    <scope>NUCLEOTIDE SEQUENCE [LARGE SCALE GENOMIC DNA]</scope>
    <source>
        <strain evidence="1 2">17mud1-8</strain>
    </source>
</reference>
<evidence type="ECO:0000313" key="2">
    <source>
        <dbReference type="Proteomes" id="UP000305848"/>
    </source>
</evidence>
<sequence length="135" mass="16377">MIKFSELKEGDYVMVDFEGKMWRGVVTDLNHDEKQICVETEVQDFWYEPAHVYPIPLNDEELMRLNFTKEIQEDGSVKYKKGPFRLEIPEPDNFSQLEMWYREDRRHNPRVHYIHELQNQYLQMTKVHLTDQVIA</sequence>
<name>A0A4U3L4M6_9BACT</name>
<comment type="caution">
    <text evidence="1">The sequence shown here is derived from an EMBL/GenBank/DDBJ whole genome shotgun (WGS) entry which is preliminary data.</text>
</comment>
<dbReference type="RefSeq" id="WP_137261705.1">
    <property type="nucleotide sequence ID" value="NZ_SZQL01000007.1"/>
</dbReference>
<gene>
    <name evidence="1" type="ORF">FC093_10360</name>
</gene>
<keyword evidence="2" id="KW-1185">Reference proteome</keyword>
<protein>
    <submittedName>
        <fullName evidence="1">Uncharacterized protein</fullName>
    </submittedName>
</protein>
<proteinExistence type="predicted"/>
<dbReference type="AlphaFoldDB" id="A0A4U3L4M6"/>
<dbReference type="OrthoDB" id="666099at2"/>
<organism evidence="1 2">
    <name type="scientific">Ilyomonas limi</name>
    <dbReference type="NCBI Taxonomy" id="2575867"/>
    <lineage>
        <taxon>Bacteria</taxon>
        <taxon>Pseudomonadati</taxon>
        <taxon>Bacteroidota</taxon>
        <taxon>Chitinophagia</taxon>
        <taxon>Chitinophagales</taxon>
        <taxon>Chitinophagaceae</taxon>
        <taxon>Ilyomonas</taxon>
    </lineage>
</organism>
<accession>A0A4U3L4M6</accession>
<evidence type="ECO:0000313" key="1">
    <source>
        <dbReference type="EMBL" id="TKK68517.1"/>
    </source>
</evidence>
<dbReference type="EMBL" id="SZQL01000007">
    <property type="protein sequence ID" value="TKK68517.1"/>
    <property type="molecule type" value="Genomic_DNA"/>
</dbReference>